<comment type="catalytic activity">
    <reaction evidence="8 9">
        <text>(R)-4'-phosphopantetheine + ATP + H(+) = 3'-dephospho-CoA + diphosphate</text>
        <dbReference type="Rhea" id="RHEA:19801"/>
        <dbReference type="ChEBI" id="CHEBI:15378"/>
        <dbReference type="ChEBI" id="CHEBI:30616"/>
        <dbReference type="ChEBI" id="CHEBI:33019"/>
        <dbReference type="ChEBI" id="CHEBI:57328"/>
        <dbReference type="ChEBI" id="CHEBI:61723"/>
        <dbReference type="EC" id="2.7.7.3"/>
    </reaction>
</comment>
<evidence type="ECO:0000256" key="3">
    <source>
        <dbReference type="ARBA" id="ARBA00022695"/>
    </source>
</evidence>
<evidence type="ECO:0000259" key="10">
    <source>
        <dbReference type="Pfam" id="PF01467"/>
    </source>
</evidence>
<comment type="function">
    <text evidence="9">Reversibly transfers an adenylyl group from ATP to 4'-phosphopantetheine, yielding dephospho-CoA (dPCoA) and pyrophosphate.</text>
</comment>
<dbReference type="GO" id="GO:0004595">
    <property type="term" value="F:pantetheine-phosphate adenylyltransferase activity"/>
    <property type="evidence" value="ECO:0007669"/>
    <property type="project" value="UniProtKB-UniRule"/>
</dbReference>
<evidence type="ECO:0000313" key="12">
    <source>
        <dbReference type="Proteomes" id="UP000273143"/>
    </source>
</evidence>
<dbReference type="PANTHER" id="PTHR21342:SF1">
    <property type="entry name" value="PHOSPHOPANTETHEINE ADENYLYLTRANSFERASE"/>
    <property type="match status" value="1"/>
</dbReference>
<comment type="subcellular location">
    <subcellularLocation>
        <location evidence="9">Cytoplasm</location>
    </subcellularLocation>
</comment>
<dbReference type="InterPro" id="IPR001980">
    <property type="entry name" value="PPAT"/>
</dbReference>
<dbReference type="EMBL" id="CP029822">
    <property type="protein sequence ID" value="AZS51130.1"/>
    <property type="molecule type" value="Genomic_DNA"/>
</dbReference>
<evidence type="ECO:0000256" key="2">
    <source>
        <dbReference type="ARBA" id="ARBA00022679"/>
    </source>
</evidence>
<keyword evidence="4 9" id="KW-0547">Nucleotide-binding</keyword>
<dbReference type="SUPFAM" id="SSF52374">
    <property type="entry name" value="Nucleotidylyl transferase"/>
    <property type="match status" value="1"/>
</dbReference>
<dbReference type="PANTHER" id="PTHR21342">
    <property type="entry name" value="PHOSPHOPANTETHEINE ADENYLYLTRANSFERASE"/>
    <property type="match status" value="1"/>
</dbReference>
<name>A0A3Q9JM47_9GAMM</name>
<feature type="binding site" evidence="9">
    <location>
        <begin position="125"/>
        <end position="131"/>
    </location>
    <ligand>
        <name>ATP</name>
        <dbReference type="ChEBI" id="CHEBI:30616"/>
    </ligand>
</feature>
<feature type="site" description="Transition state stabilizer" evidence="9">
    <location>
        <position position="19"/>
    </location>
</feature>
<feature type="binding site" evidence="9">
    <location>
        <position position="100"/>
    </location>
    <ligand>
        <name>ATP</name>
        <dbReference type="ChEBI" id="CHEBI:30616"/>
    </ligand>
</feature>
<evidence type="ECO:0000256" key="7">
    <source>
        <dbReference type="ARBA" id="ARBA00022993"/>
    </source>
</evidence>
<evidence type="ECO:0000256" key="5">
    <source>
        <dbReference type="ARBA" id="ARBA00022840"/>
    </source>
</evidence>
<dbReference type="Proteomes" id="UP000273143">
    <property type="component" value="Chromosome"/>
</dbReference>
<sequence>MLKNRVVYPGTFDPITRGHLDIIERAAKMFDQVVIAVAESPKKKTLFSLEKRVVLAKKVTDHLSNVEVRGFSCLLAHFMTDNNINIIVRGLRAVSDFEYEFQLANMNRALVPSLESIFLTTSEKFSYISSTFVREISSLGGDVSKFVAPDVELALKERFSTNPC</sequence>
<feature type="domain" description="Cytidyltransferase-like" evidence="10">
    <location>
        <begin position="7"/>
        <end position="135"/>
    </location>
</feature>
<gene>
    <name evidence="9" type="primary">coaD</name>
    <name evidence="11" type="ORF">DM558_10265</name>
</gene>
<evidence type="ECO:0000256" key="8">
    <source>
        <dbReference type="ARBA" id="ARBA00029346"/>
    </source>
</evidence>
<feature type="binding site" evidence="9">
    <location>
        <position position="11"/>
    </location>
    <ligand>
        <name>substrate</name>
    </ligand>
</feature>
<evidence type="ECO:0000256" key="4">
    <source>
        <dbReference type="ARBA" id="ARBA00022741"/>
    </source>
</evidence>
<dbReference type="UniPathway" id="UPA00241">
    <property type="reaction ID" value="UER00355"/>
</dbReference>
<dbReference type="KEGG" id="emo:DM558_10265"/>
<keyword evidence="2 9" id="KW-0808">Transferase</keyword>
<comment type="cofactor">
    <cofactor evidence="9">
        <name>Mg(2+)</name>
        <dbReference type="ChEBI" id="CHEBI:18420"/>
    </cofactor>
</comment>
<feature type="binding site" evidence="9">
    <location>
        <position position="75"/>
    </location>
    <ligand>
        <name>substrate</name>
    </ligand>
</feature>
<dbReference type="GO" id="GO:0015937">
    <property type="term" value="P:coenzyme A biosynthetic process"/>
    <property type="evidence" value="ECO:0007669"/>
    <property type="project" value="UniProtKB-UniRule"/>
</dbReference>
<dbReference type="EC" id="2.7.7.3" evidence="9"/>
<feature type="binding site" evidence="9">
    <location>
        <position position="43"/>
    </location>
    <ligand>
        <name>substrate</name>
    </ligand>
</feature>
<dbReference type="NCBIfam" id="TIGR01510">
    <property type="entry name" value="coaD_prev_kdtB"/>
    <property type="match status" value="1"/>
</dbReference>
<dbReference type="PRINTS" id="PR01020">
    <property type="entry name" value="LPSBIOSNTHSS"/>
</dbReference>
<evidence type="ECO:0000256" key="9">
    <source>
        <dbReference type="HAMAP-Rule" id="MF_00151"/>
    </source>
</evidence>
<accession>A0A3Q9JM47</accession>
<feature type="binding site" evidence="9">
    <location>
        <position position="89"/>
    </location>
    <ligand>
        <name>substrate</name>
    </ligand>
</feature>
<feature type="binding site" evidence="9">
    <location>
        <begin position="11"/>
        <end position="12"/>
    </location>
    <ligand>
        <name>ATP</name>
        <dbReference type="ChEBI" id="CHEBI:30616"/>
    </ligand>
</feature>
<dbReference type="AlphaFoldDB" id="A0A3Q9JM47"/>
<comment type="pathway">
    <text evidence="9">Cofactor biosynthesis; coenzyme A biosynthesis; CoA from (R)-pantothenate: step 4/5.</text>
</comment>
<dbReference type="GO" id="GO:0005524">
    <property type="term" value="F:ATP binding"/>
    <property type="evidence" value="ECO:0007669"/>
    <property type="project" value="UniProtKB-KW"/>
</dbReference>
<keyword evidence="1 9" id="KW-0963">Cytoplasm</keyword>
<keyword evidence="12" id="KW-1185">Reference proteome</keyword>
<dbReference type="Gene3D" id="3.40.50.620">
    <property type="entry name" value="HUPs"/>
    <property type="match status" value="1"/>
</dbReference>
<keyword evidence="6 9" id="KW-0460">Magnesium</keyword>
<dbReference type="InterPro" id="IPR014729">
    <property type="entry name" value="Rossmann-like_a/b/a_fold"/>
</dbReference>
<reference evidence="12" key="1">
    <citation type="submission" date="2018-06" db="EMBL/GenBank/DDBJ databases">
        <title>Complete genome of Pseudomonas insecticola strain QZS01.</title>
        <authorList>
            <person name="Wang J."/>
            <person name="Su Q."/>
        </authorList>
    </citation>
    <scope>NUCLEOTIDE SEQUENCE [LARGE SCALE GENOMIC DNA]</scope>
    <source>
        <strain evidence="12">QZS01</strain>
    </source>
</reference>
<evidence type="ECO:0000256" key="1">
    <source>
        <dbReference type="ARBA" id="ARBA00022490"/>
    </source>
</evidence>
<dbReference type="Pfam" id="PF01467">
    <property type="entry name" value="CTP_transf_like"/>
    <property type="match status" value="1"/>
</dbReference>
<evidence type="ECO:0000256" key="6">
    <source>
        <dbReference type="ARBA" id="ARBA00022842"/>
    </source>
</evidence>
<dbReference type="GO" id="GO:0005737">
    <property type="term" value="C:cytoplasm"/>
    <property type="evidence" value="ECO:0007669"/>
    <property type="project" value="UniProtKB-SubCell"/>
</dbReference>
<comment type="subunit">
    <text evidence="9">Homohexamer.</text>
</comment>
<dbReference type="CDD" id="cd02163">
    <property type="entry name" value="PPAT"/>
    <property type="match status" value="1"/>
</dbReference>
<dbReference type="InterPro" id="IPR004821">
    <property type="entry name" value="Cyt_trans-like"/>
</dbReference>
<dbReference type="HAMAP" id="MF_00151">
    <property type="entry name" value="PPAT_bact"/>
    <property type="match status" value="1"/>
</dbReference>
<comment type="similarity">
    <text evidence="9">Belongs to the bacterial CoaD family.</text>
</comment>
<evidence type="ECO:0000313" key="11">
    <source>
        <dbReference type="EMBL" id="AZS51130.1"/>
    </source>
</evidence>
<dbReference type="NCBIfam" id="TIGR00125">
    <property type="entry name" value="cyt_tran_rel"/>
    <property type="match status" value="1"/>
</dbReference>
<protein>
    <recommendedName>
        <fullName evidence="9">Phosphopantetheine adenylyltransferase</fullName>
        <ecNumber evidence="9">2.7.7.3</ecNumber>
    </recommendedName>
    <alternativeName>
        <fullName evidence="9">Dephospho-CoA pyrophosphorylase</fullName>
    </alternativeName>
    <alternativeName>
        <fullName evidence="9">Pantetheine-phosphate adenylyltransferase</fullName>
        <shortName evidence="9">PPAT</shortName>
    </alternativeName>
</protein>
<keyword evidence="7 9" id="KW-0173">Coenzyme A biosynthesis</keyword>
<feature type="binding site" evidence="9">
    <location>
        <position position="19"/>
    </location>
    <ligand>
        <name>ATP</name>
        <dbReference type="ChEBI" id="CHEBI:30616"/>
    </ligand>
</feature>
<dbReference type="RefSeq" id="WP_109701812.1">
    <property type="nucleotide sequence ID" value="NZ_CP029822.1"/>
</dbReference>
<keyword evidence="3 9" id="KW-0548">Nucleotidyltransferase</keyword>
<proteinExistence type="inferred from homology"/>
<feature type="binding site" evidence="9">
    <location>
        <begin position="90"/>
        <end position="92"/>
    </location>
    <ligand>
        <name>ATP</name>
        <dbReference type="ChEBI" id="CHEBI:30616"/>
    </ligand>
</feature>
<keyword evidence="5 9" id="KW-0067">ATP-binding</keyword>
<organism evidence="11 12">
    <name type="scientific">Entomomonas moraniae</name>
    <dbReference type="NCBI Taxonomy" id="2213226"/>
    <lineage>
        <taxon>Bacteria</taxon>
        <taxon>Pseudomonadati</taxon>
        <taxon>Pseudomonadota</taxon>
        <taxon>Gammaproteobacteria</taxon>
        <taxon>Pseudomonadales</taxon>
        <taxon>Pseudomonadaceae</taxon>
        <taxon>Entomomonas</taxon>
    </lineage>
</organism>